<feature type="region of interest" description="Disordered" evidence="1">
    <location>
        <begin position="144"/>
        <end position="198"/>
    </location>
</feature>
<feature type="compositionally biased region" description="Pro residues" evidence="1">
    <location>
        <begin position="1"/>
        <end position="13"/>
    </location>
</feature>
<feature type="region of interest" description="Disordered" evidence="1">
    <location>
        <begin position="1"/>
        <end position="63"/>
    </location>
</feature>
<evidence type="ECO:0000256" key="1">
    <source>
        <dbReference type="SAM" id="MobiDB-lite"/>
    </source>
</evidence>
<reference evidence="2" key="1">
    <citation type="submission" date="2020-11" db="EMBL/GenBank/DDBJ databases">
        <authorList>
            <consortium name="DOE Joint Genome Institute"/>
            <person name="Ahrendt S."/>
            <person name="Riley R."/>
            <person name="Andreopoulos W."/>
            <person name="Labutti K."/>
            <person name="Pangilinan J."/>
            <person name="Ruiz-Duenas F.J."/>
            <person name="Barrasa J.M."/>
            <person name="Sanchez-Garcia M."/>
            <person name="Camarero S."/>
            <person name="Miyauchi S."/>
            <person name="Serrano A."/>
            <person name="Linde D."/>
            <person name="Babiker R."/>
            <person name="Drula E."/>
            <person name="Ayuso-Fernandez I."/>
            <person name="Pacheco R."/>
            <person name="Padilla G."/>
            <person name="Ferreira P."/>
            <person name="Barriuso J."/>
            <person name="Kellner H."/>
            <person name="Castanera R."/>
            <person name="Alfaro M."/>
            <person name="Ramirez L."/>
            <person name="Pisabarro A.G."/>
            <person name="Kuo A."/>
            <person name="Tritt A."/>
            <person name="Lipzen A."/>
            <person name="He G."/>
            <person name="Yan M."/>
            <person name="Ng V."/>
            <person name="Cullen D."/>
            <person name="Martin F."/>
            <person name="Rosso M.-N."/>
            <person name="Henrissat B."/>
            <person name="Hibbett D."/>
            <person name="Martinez A.T."/>
            <person name="Grigoriev I.V."/>
        </authorList>
    </citation>
    <scope>NUCLEOTIDE SEQUENCE</scope>
    <source>
        <strain evidence="2">AH 40177</strain>
    </source>
</reference>
<name>A0A9P5U226_9AGAR</name>
<evidence type="ECO:0000313" key="3">
    <source>
        <dbReference type="Proteomes" id="UP000772434"/>
    </source>
</evidence>
<feature type="region of interest" description="Disordered" evidence="1">
    <location>
        <begin position="229"/>
        <end position="263"/>
    </location>
</feature>
<organism evidence="2 3">
    <name type="scientific">Rhodocollybia butyracea</name>
    <dbReference type="NCBI Taxonomy" id="206335"/>
    <lineage>
        <taxon>Eukaryota</taxon>
        <taxon>Fungi</taxon>
        <taxon>Dikarya</taxon>
        <taxon>Basidiomycota</taxon>
        <taxon>Agaricomycotina</taxon>
        <taxon>Agaricomycetes</taxon>
        <taxon>Agaricomycetidae</taxon>
        <taxon>Agaricales</taxon>
        <taxon>Marasmiineae</taxon>
        <taxon>Omphalotaceae</taxon>
        <taxon>Rhodocollybia</taxon>
    </lineage>
</organism>
<dbReference type="Proteomes" id="UP000772434">
    <property type="component" value="Unassembled WGS sequence"/>
</dbReference>
<feature type="compositionally biased region" description="Basic and acidic residues" evidence="1">
    <location>
        <begin position="180"/>
        <end position="194"/>
    </location>
</feature>
<dbReference type="EMBL" id="JADNRY010000145">
    <property type="protein sequence ID" value="KAF9063481.1"/>
    <property type="molecule type" value="Genomic_DNA"/>
</dbReference>
<sequence length="263" mass="29197">MPTPPQPPVPPQALPLSLGPKSTSLPSLSKFLSDIGHHPIGSGASPNAPGAPGTDRIASSTSKKERKYRATVLLVNIADQDLEKALEEIKFTEFPEAVTVGTHTKNKVGSNNIDYINDVRNDEGGDCGGDWLACIAWHKVTTTTTPTGKERKTTTFSVYKIPGPPPNPATMHSSAPNPKRLPEQKTKQEGRGEQLDPYPELDTKFWEIFSLTKFQEGWPKLKEQIELYKQGETQRKKNRWNQFKSGREDLSTGERRKKVKIAQ</sequence>
<feature type="compositionally biased region" description="Basic and acidic residues" evidence="1">
    <location>
        <begin position="245"/>
        <end position="254"/>
    </location>
</feature>
<accession>A0A9P5U226</accession>
<proteinExistence type="predicted"/>
<keyword evidence="3" id="KW-1185">Reference proteome</keyword>
<comment type="caution">
    <text evidence="2">The sequence shown here is derived from an EMBL/GenBank/DDBJ whole genome shotgun (WGS) entry which is preliminary data.</text>
</comment>
<protein>
    <submittedName>
        <fullName evidence="2">Uncharacterized protein</fullName>
    </submittedName>
</protein>
<evidence type="ECO:0000313" key="2">
    <source>
        <dbReference type="EMBL" id="KAF9063481.1"/>
    </source>
</evidence>
<dbReference type="AlphaFoldDB" id="A0A9P5U226"/>
<gene>
    <name evidence="2" type="ORF">BDP27DRAFT_1367960</name>
</gene>